<keyword evidence="2" id="KW-1185">Reference proteome</keyword>
<sequence length="99" mass="11766">MLWKGIEQDIKTLDINIIKTTIFIKPGRNYYPVFFYALYKFQNHFLKLWCNPFTDPYRGKTYTGLPCPAQAIEIYPLHLNNNLYIRISPGRIVCGYSRR</sequence>
<evidence type="ECO:0000313" key="1">
    <source>
        <dbReference type="EMBL" id="KEO75773.1"/>
    </source>
</evidence>
<dbReference type="AlphaFoldDB" id="A0A074L7E3"/>
<protein>
    <submittedName>
        <fullName evidence="1">Uncharacterized protein</fullName>
    </submittedName>
</protein>
<dbReference type="Proteomes" id="UP000027821">
    <property type="component" value="Unassembled WGS sequence"/>
</dbReference>
<proteinExistence type="predicted"/>
<dbReference type="STRING" id="1048983.EL17_22370"/>
<dbReference type="EMBL" id="JMIH01000004">
    <property type="protein sequence ID" value="KEO75773.1"/>
    <property type="molecule type" value="Genomic_DNA"/>
</dbReference>
<gene>
    <name evidence="1" type="ORF">EL17_22370</name>
</gene>
<evidence type="ECO:0000313" key="2">
    <source>
        <dbReference type="Proteomes" id="UP000027821"/>
    </source>
</evidence>
<reference evidence="1 2" key="1">
    <citation type="submission" date="2014-04" db="EMBL/GenBank/DDBJ databases">
        <title>Characterization and application of a salt tolerant electro-active bacterium.</title>
        <authorList>
            <person name="Yang L."/>
            <person name="Wei S."/>
            <person name="Tay Q.X.M."/>
        </authorList>
    </citation>
    <scope>NUCLEOTIDE SEQUENCE [LARGE SCALE GENOMIC DNA]</scope>
    <source>
        <strain evidence="1 2">LY1</strain>
    </source>
</reference>
<accession>A0A074L7E3</accession>
<organism evidence="1 2">
    <name type="scientific">Anditalea andensis</name>
    <dbReference type="NCBI Taxonomy" id="1048983"/>
    <lineage>
        <taxon>Bacteria</taxon>
        <taxon>Pseudomonadati</taxon>
        <taxon>Bacteroidota</taxon>
        <taxon>Cytophagia</taxon>
        <taxon>Cytophagales</taxon>
        <taxon>Cytophagaceae</taxon>
        <taxon>Anditalea</taxon>
    </lineage>
</organism>
<comment type="caution">
    <text evidence="1">The sequence shown here is derived from an EMBL/GenBank/DDBJ whole genome shotgun (WGS) entry which is preliminary data.</text>
</comment>
<name>A0A074L7E3_9BACT</name>